<reference evidence="4 5" key="1">
    <citation type="submission" date="2019-04" db="EMBL/GenBank/DDBJ databases">
        <title>Cohnella sp. nov. isolated from preserved vegetables.</title>
        <authorList>
            <person name="Lin S.-Y."/>
            <person name="Hung M.-H."/>
            <person name="Young C.-C."/>
        </authorList>
    </citation>
    <scope>NUCLEOTIDE SEQUENCE [LARGE SCALE GENOMIC DNA]</scope>
    <source>
        <strain evidence="4 5">CC-MHH1044</strain>
    </source>
</reference>
<dbReference type="PROSITE" id="PS50005">
    <property type="entry name" value="TPR"/>
    <property type="match status" value="1"/>
</dbReference>
<evidence type="ECO:0000256" key="3">
    <source>
        <dbReference type="PROSITE-ProRule" id="PRU00339"/>
    </source>
</evidence>
<organism evidence="4 5">
    <name type="scientific">Cohnella fermenti</name>
    <dbReference type="NCBI Taxonomy" id="2565925"/>
    <lineage>
        <taxon>Bacteria</taxon>
        <taxon>Bacillati</taxon>
        <taxon>Bacillota</taxon>
        <taxon>Bacilli</taxon>
        <taxon>Bacillales</taxon>
        <taxon>Paenibacillaceae</taxon>
        <taxon>Cohnella</taxon>
    </lineage>
</organism>
<dbReference type="InterPro" id="IPR051012">
    <property type="entry name" value="CellSynth/LPSAsmb/PSIAsmb"/>
</dbReference>
<dbReference type="PANTHER" id="PTHR45586">
    <property type="entry name" value="TPR REPEAT-CONTAINING PROTEIN PA4667"/>
    <property type="match status" value="1"/>
</dbReference>
<keyword evidence="1" id="KW-0677">Repeat</keyword>
<name>A0A4V3WF11_9BACL</name>
<accession>A0A4V3WF11</accession>
<evidence type="ECO:0000256" key="1">
    <source>
        <dbReference type="ARBA" id="ARBA00022737"/>
    </source>
</evidence>
<sequence length="185" mass="20933">MVGMNGEQCQEQAYHCLLIGDFAGATEWFRRAVEAEPGEPAYLYRASITLARSGKTYEALGYARRAVELAPDDSAFALHLRMLEGRQLSAKAKGCLEQSPPDAEAALPLLLEAVRLDPLAGEARLLLGEAYRRLGDYRLALETIKELIHLQPGNEEARRLLKDIRLERRLLLKQQYSHNNRMKDW</sequence>
<evidence type="ECO:0000256" key="2">
    <source>
        <dbReference type="ARBA" id="ARBA00022803"/>
    </source>
</evidence>
<proteinExistence type="predicted"/>
<dbReference type="Proteomes" id="UP000310636">
    <property type="component" value="Unassembled WGS sequence"/>
</dbReference>
<comment type="caution">
    <text evidence="4">The sequence shown here is derived from an EMBL/GenBank/DDBJ whole genome shotgun (WGS) entry which is preliminary data.</text>
</comment>
<dbReference type="SUPFAM" id="SSF48452">
    <property type="entry name" value="TPR-like"/>
    <property type="match status" value="1"/>
</dbReference>
<dbReference type="InterPro" id="IPR011990">
    <property type="entry name" value="TPR-like_helical_dom_sf"/>
</dbReference>
<protein>
    <submittedName>
        <fullName evidence="4">Tetratricopeptide repeat protein</fullName>
    </submittedName>
</protein>
<evidence type="ECO:0000313" key="5">
    <source>
        <dbReference type="Proteomes" id="UP000310636"/>
    </source>
</evidence>
<dbReference type="Gene3D" id="1.25.40.10">
    <property type="entry name" value="Tetratricopeptide repeat domain"/>
    <property type="match status" value="2"/>
</dbReference>
<dbReference type="OrthoDB" id="2658522at2"/>
<keyword evidence="5" id="KW-1185">Reference proteome</keyword>
<feature type="repeat" description="TPR" evidence="3">
    <location>
        <begin position="121"/>
        <end position="154"/>
    </location>
</feature>
<dbReference type="AlphaFoldDB" id="A0A4V3WF11"/>
<keyword evidence="2 3" id="KW-0802">TPR repeat</keyword>
<dbReference type="PANTHER" id="PTHR45586:SF1">
    <property type="entry name" value="LIPOPOLYSACCHARIDE ASSEMBLY PROTEIN B"/>
    <property type="match status" value="1"/>
</dbReference>
<dbReference type="Pfam" id="PF13432">
    <property type="entry name" value="TPR_16"/>
    <property type="match status" value="2"/>
</dbReference>
<gene>
    <name evidence="4" type="ORF">E6C55_14405</name>
</gene>
<dbReference type="EMBL" id="SSOB01000016">
    <property type="protein sequence ID" value="THF78398.1"/>
    <property type="molecule type" value="Genomic_DNA"/>
</dbReference>
<dbReference type="SMART" id="SM00028">
    <property type="entry name" value="TPR"/>
    <property type="match status" value="3"/>
</dbReference>
<dbReference type="InterPro" id="IPR019734">
    <property type="entry name" value="TPR_rpt"/>
</dbReference>
<evidence type="ECO:0000313" key="4">
    <source>
        <dbReference type="EMBL" id="THF78398.1"/>
    </source>
</evidence>